<dbReference type="EMBL" id="JNBS01004837">
    <property type="protein sequence ID" value="OQR82119.1"/>
    <property type="molecule type" value="Genomic_DNA"/>
</dbReference>
<evidence type="ECO:0000313" key="7">
    <source>
        <dbReference type="Proteomes" id="UP000243217"/>
    </source>
</evidence>
<comment type="caution">
    <text evidence="6">The sequence shown here is derived from an EMBL/GenBank/DDBJ whole genome shotgun (WGS) entry which is preliminary data.</text>
</comment>
<name>A0A1V9Y8V9_9STRA</name>
<evidence type="ECO:0000256" key="4">
    <source>
        <dbReference type="ARBA" id="ARBA00023212"/>
    </source>
</evidence>
<dbReference type="OrthoDB" id="10263520at2759"/>
<keyword evidence="7" id="KW-1185">Reference proteome</keyword>
<evidence type="ECO:0000256" key="3">
    <source>
        <dbReference type="ARBA" id="ARBA00022794"/>
    </source>
</evidence>
<evidence type="ECO:0000256" key="2">
    <source>
        <dbReference type="ARBA" id="ARBA00022490"/>
    </source>
</evidence>
<dbReference type="InterPro" id="IPR010796">
    <property type="entry name" value="C2_B9-type_dom"/>
</dbReference>
<proteinExistence type="predicted"/>
<keyword evidence="2" id="KW-0963">Cytoplasm</keyword>
<dbReference type="GO" id="GO:0060271">
    <property type="term" value="P:cilium assembly"/>
    <property type="evidence" value="ECO:0007669"/>
    <property type="project" value="TreeGrafter"/>
</dbReference>
<keyword evidence="3" id="KW-0970">Cilium biogenesis/degradation</keyword>
<comment type="subcellular location">
    <subcellularLocation>
        <location evidence="1">Cytoplasm</location>
        <location evidence="1">Cytoskeleton</location>
        <location evidence="1">Cilium basal body</location>
    </subcellularLocation>
</comment>
<protein>
    <recommendedName>
        <fullName evidence="8">Meckel syndrome type 1 protein</fullName>
    </recommendedName>
</protein>
<evidence type="ECO:0000313" key="6">
    <source>
        <dbReference type="EMBL" id="OQR82119.1"/>
    </source>
</evidence>
<dbReference type="Proteomes" id="UP000243217">
    <property type="component" value="Unassembled WGS sequence"/>
</dbReference>
<gene>
    <name evidence="6" type="ORF">THRCLA_23243</name>
</gene>
<dbReference type="PANTHER" id="PTHR12968">
    <property type="entry name" value="B9 DOMAIN-CONTAINING"/>
    <property type="match status" value="1"/>
</dbReference>
<sequence>MDYRQRIIEKEAKNQSVVDVNQQVVLSTYVDRDCFEPFEEIDKRVSTSVETCNAIGIKTAKSHLSRDITVKSMHIVATVDITRDLYKKKYKEDAFEEHLLCTLQYYPNSKLLVLSPGFSLPIGHDENMTLLETYYFQSRKGLLYEYVVYNAQDLFIEESYEHAKLAHELFRLESGQDEEQRKCWETQCGMNGCDIPRDIQTKYQQLVHLYIDMLGVRLDNEEFGQGILFGQVMYMQYAIFLDQKCNEMWCGAEETFDKNQELYVLAKGCTQQCIPRKKIIHFGIPIEIQLRAKNTQYSPTLHLAVQLFKKDYWHRHYVVGYGNAQLPITPGRIDSLSVNLWRPLLNVEATRRNFFLGGQGQFLSIFDQHKTSFGLQTVQTGSLLYELQSIHQSTTPQLSIDAAKESKEMTFVKRGVEEIMAKVRANKLRKNVQGDLTTLSDQKLSAVSTILNNLREKKLLPATISQ</sequence>
<organism evidence="6 7">
    <name type="scientific">Thraustotheca clavata</name>
    <dbReference type="NCBI Taxonomy" id="74557"/>
    <lineage>
        <taxon>Eukaryota</taxon>
        <taxon>Sar</taxon>
        <taxon>Stramenopiles</taxon>
        <taxon>Oomycota</taxon>
        <taxon>Saprolegniomycetes</taxon>
        <taxon>Saprolegniales</taxon>
        <taxon>Achlyaceae</taxon>
        <taxon>Thraustotheca</taxon>
    </lineage>
</organism>
<dbReference type="PANTHER" id="PTHR12968:SF4">
    <property type="entry name" value="TECTONIC-LIKE COMPLEX MEMBER MKS1"/>
    <property type="match status" value="1"/>
</dbReference>
<dbReference type="AlphaFoldDB" id="A0A1V9Y8V9"/>
<evidence type="ECO:0008006" key="8">
    <source>
        <dbReference type="Google" id="ProtNLM"/>
    </source>
</evidence>
<dbReference type="STRING" id="74557.A0A1V9Y8V9"/>
<reference evidence="6 7" key="1">
    <citation type="journal article" date="2014" name="Genome Biol. Evol.">
        <title>The secreted proteins of Achlya hypogyna and Thraustotheca clavata identify the ancestral oomycete secretome and reveal gene acquisitions by horizontal gene transfer.</title>
        <authorList>
            <person name="Misner I."/>
            <person name="Blouin N."/>
            <person name="Leonard G."/>
            <person name="Richards T.A."/>
            <person name="Lane C.E."/>
        </authorList>
    </citation>
    <scope>NUCLEOTIDE SEQUENCE [LARGE SCALE GENOMIC DNA]</scope>
    <source>
        <strain evidence="6 7">ATCC 34112</strain>
    </source>
</reference>
<keyword evidence="4" id="KW-0206">Cytoskeleton</keyword>
<evidence type="ECO:0000256" key="5">
    <source>
        <dbReference type="ARBA" id="ARBA00023273"/>
    </source>
</evidence>
<dbReference type="Pfam" id="PF07162">
    <property type="entry name" value="B9-C2"/>
    <property type="match status" value="1"/>
</dbReference>
<evidence type="ECO:0000256" key="1">
    <source>
        <dbReference type="ARBA" id="ARBA00004120"/>
    </source>
</evidence>
<keyword evidence="5" id="KW-0966">Cell projection</keyword>
<dbReference type="GO" id="GO:0036038">
    <property type="term" value="C:MKS complex"/>
    <property type="evidence" value="ECO:0007669"/>
    <property type="project" value="TreeGrafter"/>
</dbReference>
<accession>A0A1V9Y8V9</accession>